<dbReference type="AlphaFoldDB" id="A0A1H2UY50"/>
<keyword evidence="4" id="KW-1185">Reference proteome</keyword>
<accession>A0A1H2UY50</accession>
<dbReference type="EMBL" id="FNOJ01000009">
    <property type="protein sequence ID" value="SDW61026.1"/>
    <property type="molecule type" value="Genomic_DNA"/>
</dbReference>
<dbReference type="EMBL" id="BSRA01000014">
    <property type="protein sequence ID" value="GLV14585.1"/>
    <property type="molecule type" value="Genomic_DNA"/>
</dbReference>
<name>A0A1H2UY50_9BACL</name>
<evidence type="ECO:0000313" key="4">
    <source>
        <dbReference type="Proteomes" id="UP000182589"/>
    </source>
</evidence>
<dbReference type="Proteomes" id="UP000182589">
    <property type="component" value="Unassembled WGS sequence"/>
</dbReference>
<proteinExistence type="predicted"/>
<feature type="transmembrane region" description="Helical" evidence="1">
    <location>
        <begin position="12"/>
        <end position="29"/>
    </location>
</feature>
<dbReference type="STRING" id="89784.SAMN04489725_10960"/>
<feature type="transmembrane region" description="Helical" evidence="1">
    <location>
        <begin position="59"/>
        <end position="79"/>
    </location>
</feature>
<dbReference type="Proteomes" id="UP001157137">
    <property type="component" value="Unassembled WGS sequence"/>
</dbReference>
<dbReference type="Pfam" id="PF02325">
    <property type="entry name" value="CCB3_YggT"/>
    <property type="match status" value="1"/>
</dbReference>
<dbReference type="InterPro" id="IPR003425">
    <property type="entry name" value="CCB3/YggT"/>
</dbReference>
<protein>
    <submittedName>
        <fullName evidence="3">YggT family protein</fullName>
    </submittedName>
</protein>
<keyword evidence="1" id="KW-0472">Membrane</keyword>
<evidence type="ECO:0000313" key="2">
    <source>
        <dbReference type="EMBL" id="GLV14585.1"/>
    </source>
</evidence>
<evidence type="ECO:0000313" key="3">
    <source>
        <dbReference type="EMBL" id="SDW61026.1"/>
    </source>
</evidence>
<organism evidence="3 4">
    <name type="scientific">Alicyclobacillus hesperidum</name>
    <dbReference type="NCBI Taxonomy" id="89784"/>
    <lineage>
        <taxon>Bacteria</taxon>
        <taxon>Bacillati</taxon>
        <taxon>Bacillota</taxon>
        <taxon>Bacilli</taxon>
        <taxon>Bacillales</taxon>
        <taxon>Alicyclobacillaceae</taxon>
        <taxon>Alicyclobacillus</taxon>
    </lineage>
</organism>
<gene>
    <name evidence="2" type="ORF">Heshes_22690</name>
    <name evidence="3" type="ORF">SAMN04489725_10960</name>
</gene>
<dbReference type="RefSeq" id="WP_040289389.1">
    <property type="nucleotide sequence ID" value="NZ_BSRA01000014.1"/>
</dbReference>
<evidence type="ECO:0000256" key="1">
    <source>
        <dbReference type="SAM" id="Phobius"/>
    </source>
</evidence>
<keyword evidence="1" id="KW-0812">Transmembrane</keyword>
<dbReference type="GO" id="GO:0016020">
    <property type="term" value="C:membrane"/>
    <property type="evidence" value="ECO:0007669"/>
    <property type="project" value="InterPro"/>
</dbReference>
<sequence length="94" mass="10998">MDVLARLVEWMFSIYWFVLLAGAVVEMVPDVRQYRVARWFIELSTPYLRIFRRNIRPLSIGRMSLDISWMIGVVVYLVIEAGVDTTLAQLLGKY</sequence>
<reference evidence="3" key="2">
    <citation type="submission" date="2016-10" db="EMBL/GenBank/DDBJ databases">
        <authorList>
            <person name="de Groot N.N."/>
        </authorList>
    </citation>
    <scope>NUCLEOTIDE SEQUENCE [LARGE SCALE GENOMIC DNA]</scope>
    <source>
        <strain evidence="3">DSM 12489</strain>
    </source>
</reference>
<reference evidence="4" key="1">
    <citation type="submission" date="2016-10" db="EMBL/GenBank/DDBJ databases">
        <authorList>
            <person name="Varghese N."/>
        </authorList>
    </citation>
    <scope>NUCLEOTIDE SEQUENCE [LARGE SCALE GENOMIC DNA]</scope>
    <source>
        <strain evidence="4">DSM 12489</strain>
    </source>
</reference>
<keyword evidence="1" id="KW-1133">Transmembrane helix</keyword>
<reference evidence="2" key="3">
    <citation type="submission" date="2023-02" db="EMBL/GenBank/DDBJ databases">
        <title>Proposal of a novel subspecies: Alicyclobacillus hesperidum subspecies aegle.</title>
        <authorList>
            <person name="Goto K."/>
            <person name="Fujii T."/>
            <person name="Yasui K."/>
            <person name="Mochida K."/>
            <person name="Kato-Tanaka Y."/>
            <person name="Morohoshi S."/>
            <person name="An S.Y."/>
            <person name="Kasai H."/>
            <person name="Yokota A."/>
        </authorList>
    </citation>
    <scope>NUCLEOTIDE SEQUENCE</scope>
    <source>
        <strain evidence="2">DSM 12766</strain>
    </source>
</reference>